<name>A0ABS4TB97_9PSEU</name>
<feature type="transmembrane region" description="Helical" evidence="8">
    <location>
        <begin position="40"/>
        <end position="59"/>
    </location>
</feature>
<dbReference type="PANTHER" id="PTHR23517">
    <property type="entry name" value="RESISTANCE PROTEIN MDTM, PUTATIVE-RELATED-RELATED"/>
    <property type="match status" value="1"/>
</dbReference>
<feature type="transmembrane region" description="Helical" evidence="8">
    <location>
        <begin position="89"/>
        <end position="107"/>
    </location>
</feature>
<evidence type="ECO:0000256" key="4">
    <source>
        <dbReference type="ARBA" id="ARBA00022692"/>
    </source>
</evidence>
<evidence type="ECO:0000256" key="8">
    <source>
        <dbReference type="SAM" id="Phobius"/>
    </source>
</evidence>
<feature type="transmembrane region" description="Helical" evidence="8">
    <location>
        <begin position="233"/>
        <end position="251"/>
    </location>
</feature>
<comment type="subcellular location">
    <subcellularLocation>
        <location evidence="1">Cell membrane</location>
        <topology evidence="1">Multi-pass membrane protein</topology>
    </subcellularLocation>
</comment>
<keyword evidence="2" id="KW-0813">Transport</keyword>
<dbReference type="PANTHER" id="PTHR23517:SF2">
    <property type="entry name" value="MULTIDRUG RESISTANCE PROTEIN MDTH"/>
    <property type="match status" value="1"/>
</dbReference>
<keyword evidence="5 8" id="KW-1133">Transmembrane helix</keyword>
<feature type="domain" description="Major facilitator superfamily (MFS) profile" evidence="9">
    <location>
        <begin position="158"/>
        <end position="396"/>
    </location>
</feature>
<sequence length="396" mass="41308">MRTRFAIASIIDSAASGMWPPFMLLFLVNAQHLSETSAGLGLTIGSLLGITAGPAVGMLLDRVGPAKLVIASNVVRLAAFAYYPQASTIWQAALVACVLSLGDRLFWTANAPFAKVVSAAARDVERLLGWQSIGRFGGFGLGAGLIAVMPDTTDPIVYVVVAYVIAALQGVAALILIGIRTPPEPSEVKPSWSIVLKDRRYVAVCATQILFCLASVGKYTVLPLVIINVLHGPQWVVGAAMIIGTVVYIVVQEPVLRIAEKYPRSQGMAVAAAMFAVCFAALAIAPVTAVILVTSAVMSVAEALFSPLSTAAAVDAAPKEAQGRASALFQLSWGVATAIGPAMLTGLLTLGLPVLWTTLTITSLAAIPAVIATRPRPQQQSGPPEAPQHPRADAQK</sequence>
<dbReference type="Gene3D" id="1.20.1250.20">
    <property type="entry name" value="MFS general substrate transporter like domains"/>
    <property type="match status" value="2"/>
</dbReference>
<evidence type="ECO:0000256" key="3">
    <source>
        <dbReference type="ARBA" id="ARBA00022475"/>
    </source>
</evidence>
<dbReference type="SUPFAM" id="SSF103473">
    <property type="entry name" value="MFS general substrate transporter"/>
    <property type="match status" value="1"/>
</dbReference>
<protein>
    <submittedName>
        <fullName evidence="10">MFS family permease</fullName>
    </submittedName>
</protein>
<dbReference type="InterPro" id="IPR036259">
    <property type="entry name" value="MFS_trans_sf"/>
</dbReference>
<feature type="transmembrane region" description="Helical" evidence="8">
    <location>
        <begin position="200"/>
        <end position="221"/>
    </location>
</feature>
<evidence type="ECO:0000256" key="1">
    <source>
        <dbReference type="ARBA" id="ARBA00004651"/>
    </source>
</evidence>
<keyword evidence="11" id="KW-1185">Reference proteome</keyword>
<evidence type="ECO:0000259" key="9">
    <source>
        <dbReference type="PROSITE" id="PS50850"/>
    </source>
</evidence>
<feature type="transmembrane region" description="Helical" evidence="8">
    <location>
        <begin position="7"/>
        <end position="28"/>
    </location>
</feature>
<keyword evidence="4 8" id="KW-0812">Transmembrane</keyword>
<dbReference type="InterPro" id="IPR020846">
    <property type="entry name" value="MFS_dom"/>
</dbReference>
<evidence type="ECO:0000256" key="5">
    <source>
        <dbReference type="ARBA" id="ARBA00022989"/>
    </source>
</evidence>
<dbReference type="EMBL" id="JAGINW010000001">
    <property type="protein sequence ID" value="MBP2321691.1"/>
    <property type="molecule type" value="Genomic_DNA"/>
</dbReference>
<evidence type="ECO:0000256" key="2">
    <source>
        <dbReference type="ARBA" id="ARBA00022448"/>
    </source>
</evidence>
<accession>A0ABS4TB97</accession>
<dbReference type="InterPro" id="IPR050171">
    <property type="entry name" value="MFS_Transporters"/>
</dbReference>
<dbReference type="PROSITE" id="PS50850">
    <property type="entry name" value="MFS"/>
    <property type="match status" value="1"/>
</dbReference>
<dbReference type="RefSeq" id="WP_209636711.1">
    <property type="nucleotide sequence ID" value="NZ_JAGINW010000001.1"/>
</dbReference>
<dbReference type="Pfam" id="PF07690">
    <property type="entry name" value="MFS_1"/>
    <property type="match status" value="1"/>
</dbReference>
<evidence type="ECO:0000313" key="11">
    <source>
        <dbReference type="Proteomes" id="UP001519332"/>
    </source>
</evidence>
<feature type="transmembrane region" description="Helical" evidence="8">
    <location>
        <begin position="272"/>
        <end position="298"/>
    </location>
</feature>
<evidence type="ECO:0000256" key="7">
    <source>
        <dbReference type="SAM" id="MobiDB-lite"/>
    </source>
</evidence>
<dbReference type="Proteomes" id="UP001519332">
    <property type="component" value="Unassembled WGS sequence"/>
</dbReference>
<organism evidence="10 11">
    <name type="scientific">Kibdelosporangium banguiense</name>
    <dbReference type="NCBI Taxonomy" id="1365924"/>
    <lineage>
        <taxon>Bacteria</taxon>
        <taxon>Bacillati</taxon>
        <taxon>Actinomycetota</taxon>
        <taxon>Actinomycetes</taxon>
        <taxon>Pseudonocardiales</taxon>
        <taxon>Pseudonocardiaceae</taxon>
        <taxon>Kibdelosporangium</taxon>
    </lineage>
</organism>
<dbReference type="InterPro" id="IPR011701">
    <property type="entry name" value="MFS"/>
</dbReference>
<gene>
    <name evidence="10" type="ORF">JOF56_002076</name>
</gene>
<proteinExistence type="predicted"/>
<reference evidence="10 11" key="1">
    <citation type="submission" date="2021-03" db="EMBL/GenBank/DDBJ databases">
        <title>Sequencing the genomes of 1000 actinobacteria strains.</title>
        <authorList>
            <person name="Klenk H.-P."/>
        </authorList>
    </citation>
    <scope>NUCLEOTIDE SEQUENCE [LARGE SCALE GENOMIC DNA]</scope>
    <source>
        <strain evidence="10 11">DSM 46670</strain>
    </source>
</reference>
<keyword evidence="6 8" id="KW-0472">Membrane</keyword>
<evidence type="ECO:0000256" key="6">
    <source>
        <dbReference type="ARBA" id="ARBA00023136"/>
    </source>
</evidence>
<feature type="transmembrane region" description="Helical" evidence="8">
    <location>
        <begin position="156"/>
        <end position="179"/>
    </location>
</feature>
<comment type="caution">
    <text evidence="10">The sequence shown here is derived from an EMBL/GenBank/DDBJ whole genome shotgun (WGS) entry which is preliminary data.</text>
</comment>
<feature type="region of interest" description="Disordered" evidence="7">
    <location>
        <begin position="374"/>
        <end position="396"/>
    </location>
</feature>
<keyword evidence="3" id="KW-1003">Cell membrane</keyword>
<evidence type="ECO:0000313" key="10">
    <source>
        <dbReference type="EMBL" id="MBP2321691.1"/>
    </source>
</evidence>